<sequence>MIQEVNALCIRSLAGDVVVVSEGLEHFYYYMSVAFYGIDFGLEPIDVRDSLLIAIRIITGAETLDFDIDPRGELPSDIDKRIQEYVDWQMGSVQNSVSFR</sequence>
<name>A0A837N683_9GAMM</name>
<dbReference type="RefSeq" id="WP_053954647.1">
    <property type="nucleotide sequence ID" value="NZ_LHSG01000036.1"/>
</dbReference>
<dbReference type="Proteomes" id="UP000053030">
    <property type="component" value="Unassembled WGS sequence"/>
</dbReference>
<comment type="caution">
    <text evidence="1">The sequence shown here is derived from an EMBL/GenBank/DDBJ whole genome shotgun (WGS) entry which is preliminary data.</text>
</comment>
<proteinExistence type="predicted"/>
<gene>
    <name evidence="1" type="ORF">AFK76_12680</name>
</gene>
<accession>A0A837N683</accession>
<keyword evidence="2" id="KW-1185">Reference proteome</keyword>
<dbReference type="EMBL" id="LHSG01000036">
    <property type="protein sequence ID" value="KPD20289.1"/>
    <property type="molecule type" value="Genomic_DNA"/>
</dbReference>
<evidence type="ECO:0000313" key="2">
    <source>
        <dbReference type="Proteomes" id="UP000053030"/>
    </source>
</evidence>
<reference evidence="1 2" key="1">
    <citation type="submission" date="2015-08" db="EMBL/GenBank/DDBJ databases">
        <title>Genome sequencing and assembly of the deep-sea bacterium Idiomarina zobellii.</title>
        <authorList>
            <person name="Mithoefer S.D."/>
            <person name="Rheaume B.A."/>
            <person name="MacLea K.S."/>
        </authorList>
    </citation>
    <scope>NUCLEOTIDE SEQUENCE [LARGE SCALE GENOMIC DNA]</scope>
    <source>
        <strain evidence="1 2">KMM 231</strain>
    </source>
</reference>
<dbReference type="AlphaFoldDB" id="A0A837N683"/>
<protein>
    <submittedName>
        <fullName evidence="1">Uncharacterized protein</fullName>
    </submittedName>
</protein>
<evidence type="ECO:0000313" key="1">
    <source>
        <dbReference type="EMBL" id="KPD20289.1"/>
    </source>
</evidence>
<organism evidence="1 2">
    <name type="scientific">Idiomarina zobellii</name>
    <dbReference type="NCBI Taxonomy" id="86103"/>
    <lineage>
        <taxon>Bacteria</taxon>
        <taxon>Pseudomonadati</taxon>
        <taxon>Pseudomonadota</taxon>
        <taxon>Gammaproteobacteria</taxon>
        <taxon>Alteromonadales</taxon>
        <taxon>Idiomarinaceae</taxon>
        <taxon>Idiomarina</taxon>
    </lineage>
</organism>